<evidence type="ECO:0000256" key="4">
    <source>
        <dbReference type="ARBA" id="ARBA00022448"/>
    </source>
</evidence>
<dbReference type="InterPro" id="IPR011990">
    <property type="entry name" value="TPR-like_helical_dom_sf"/>
</dbReference>
<keyword evidence="8 12" id="KW-1133">Transmembrane helix</keyword>
<evidence type="ECO:0000256" key="9">
    <source>
        <dbReference type="ARBA" id="ARBA00023128"/>
    </source>
</evidence>
<feature type="transmembrane region" description="Helical" evidence="12">
    <location>
        <begin position="172"/>
        <end position="192"/>
    </location>
</feature>
<dbReference type="AlphaFoldDB" id="A0AA41S4B6"/>
<evidence type="ECO:0000256" key="1">
    <source>
        <dbReference type="ARBA" id="ARBA00003450"/>
    </source>
</evidence>
<name>A0AA41S4B6_PAPNU</name>
<dbReference type="PANTHER" id="PTHR32409:SF3">
    <property type="entry name" value="MITOCHONDRIAL IMPORT RECEPTOR SUBUNIT TOM20-1-RELATED"/>
    <property type="match status" value="1"/>
</dbReference>
<sequence>MEKKSEELMYLEHACKVAERKYNIDPNDADNLARWGGVLFELCQFQAGDESINMVLDAICKLEEALLINPELLDAVWCLGNAHMVHGLLTPDYNVARNYFDRAAEFYEEAVEKDPNNQKYLQSFEAVLQAPKLHAEIHKQRGVAQQATGGGAGAESSNSSAKGTKKEKNSDLIFDIGGWVVLAAGLATWWVMMSRNQLPPSPGY</sequence>
<proteinExistence type="inferred from homology"/>
<keyword evidence="4" id="KW-0813">Transport</keyword>
<protein>
    <recommendedName>
        <fullName evidence="15">Mitochondrial import receptor subunit TOM20</fullName>
    </recommendedName>
</protein>
<dbReference type="GO" id="GO:0005742">
    <property type="term" value="C:mitochondrial outer membrane translocase complex"/>
    <property type="evidence" value="ECO:0007669"/>
    <property type="project" value="InterPro"/>
</dbReference>
<dbReference type="GO" id="GO:0045040">
    <property type="term" value="P:protein insertion into mitochondrial outer membrane"/>
    <property type="evidence" value="ECO:0007669"/>
    <property type="project" value="InterPro"/>
</dbReference>
<evidence type="ECO:0000256" key="8">
    <source>
        <dbReference type="ARBA" id="ARBA00022989"/>
    </source>
</evidence>
<keyword evidence="7" id="KW-0653">Protein transport</keyword>
<keyword evidence="14" id="KW-1185">Reference proteome</keyword>
<keyword evidence="5 12" id="KW-0812">Transmembrane</keyword>
<keyword evidence="9" id="KW-0496">Mitochondrion</keyword>
<dbReference type="Pfam" id="PF06552">
    <property type="entry name" value="TOM20_plant"/>
    <property type="match status" value="1"/>
</dbReference>
<evidence type="ECO:0000256" key="5">
    <source>
        <dbReference type="ARBA" id="ARBA00022692"/>
    </source>
</evidence>
<comment type="similarity">
    <text evidence="3">Belongs to the Tom20 family.</text>
</comment>
<evidence type="ECO:0000256" key="6">
    <source>
        <dbReference type="ARBA" id="ARBA00022787"/>
    </source>
</evidence>
<comment type="subcellular location">
    <subcellularLocation>
        <location evidence="2">Mitochondrion outer membrane</location>
        <topology evidence="2">Single-pass membrane protein</topology>
    </subcellularLocation>
</comment>
<evidence type="ECO:0000313" key="13">
    <source>
        <dbReference type="EMBL" id="MCL7028391.1"/>
    </source>
</evidence>
<evidence type="ECO:0000256" key="11">
    <source>
        <dbReference type="SAM" id="MobiDB-lite"/>
    </source>
</evidence>
<keyword evidence="6" id="KW-1000">Mitochondrion outer membrane</keyword>
<evidence type="ECO:0000256" key="7">
    <source>
        <dbReference type="ARBA" id="ARBA00022927"/>
    </source>
</evidence>
<evidence type="ECO:0000256" key="2">
    <source>
        <dbReference type="ARBA" id="ARBA00004572"/>
    </source>
</evidence>
<keyword evidence="10 12" id="KW-0472">Membrane</keyword>
<comment type="caution">
    <text evidence="13">The sequence shown here is derived from an EMBL/GenBank/DDBJ whole genome shotgun (WGS) entry which is preliminary data.</text>
</comment>
<dbReference type="Proteomes" id="UP001177140">
    <property type="component" value="Unassembled WGS sequence"/>
</dbReference>
<dbReference type="PANTHER" id="PTHR32409">
    <property type="entry name" value="MITOCHONDRIAL IMPORT RECEPTOR SUBUNIT TOM20-1-RELATED"/>
    <property type="match status" value="1"/>
</dbReference>
<dbReference type="EMBL" id="JAJJMA010078970">
    <property type="protein sequence ID" value="MCL7028391.1"/>
    <property type="molecule type" value="Genomic_DNA"/>
</dbReference>
<evidence type="ECO:0000256" key="3">
    <source>
        <dbReference type="ARBA" id="ARBA00005792"/>
    </source>
</evidence>
<reference evidence="13" key="1">
    <citation type="submission" date="2022-03" db="EMBL/GenBank/DDBJ databases">
        <title>A functionally conserved STORR gene fusion in Papaver species that diverged 16.8 million years ago.</title>
        <authorList>
            <person name="Catania T."/>
        </authorList>
    </citation>
    <scope>NUCLEOTIDE SEQUENCE</scope>
    <source>
        <strain evidence="13">S-191538</strain>
    </source>
</reference>
<evidence type="ECO:0000313" key="14">
    <source>
        <dbReference type="Proteomes" id="UP001177140"/>
    </source>
</evidence>
<dbReference type="SUPFAM" id="SSF48452">
    <property type="entry name" value="TPR-like"/>
    <property type="match status" value="1"/>
</dbReference>
<dbReference type="InterPro" id="IPR010547">
    <property type="entry name" value="TOM20_imprt_rcpt"/>
</dbReference>
<evidence type="ECO:0008006" key="15">
    <source>
        <dbReference type="Google" id="ProtNLM"/>
    </source>
</evidence>
<evidence type="ECO:0000256" key="10">
    <source>
        <dbReference type="ARBA" id="ARBA00023136"/>
    </source>
</evidence>
<feature type="region of interest" description="Disordered" evidence="11">
    <location>
        <begin position="144"/>
        <end position="165"/>
    </location>
</feature>
<dbReference type="Gene3D" id="1.25.40.10">
    <property type="entry name" value="Tetratricopeptide repeat domain"/>
    <property type="match status" value="1"/>
</dbReference>
<dbReference type="GO" id="GO:0015031">
    <property type="term" value="P:protein transport"/>
    <property type="evidence" value="ECO:0007669"/>
    <property type="project" value="UniProtKB-KW"/>
</dbReference>
<organism evidence="13 14">
    <name type="scientific">Papaver nudicaule</name>
    <name type="common">Iceland poppy</name>
    <dbReference type="NCBI Taxonomy" id="74823"/>
    <lineage>
        <taxon>Eukaryota</taxon>
        <taxon>Viridiplantae</taxon>
        <taxon>Streptophyta</taxon>
        <taxon>Embryophyta</taxon>
        <taxon>Tracheophyta</taxon>
        <taxon>Spermatophyta</taxon>
        <taxon>Magnoliopsida</taxon>
        <taxon>Ranunculales</taxon>
        <taxon>Papaveraceae</taxon>
        <taxon>Papaveroideae</taxon>
        <taxon>Papaver</taxon>
    </lineage>
</organism>
<comment type="function">
    <text evidence="1">Central component of the receptor complex responsible for the recognition and translocation of cytosolically synthesized mitochondrial preproteins. Together with TOM22 functions as the transit peptide receptor at the surface of the mitochondrion outer membrane and facilitates the movement of preproteins into the translocation pore.</text>
</comment>
<gene>
    <name evidence="13" type="ORF">MKW94_009444</name>
</gene>
<accession>A0AA41S4B6</accession>
<evidence type="ECO:0000256" key="12">
    <source>
        <dbReference type="SAM" id="Phobius"/>
    </source>
</evidence>